<dbReference type="Pfam" id="PF00173">
    <property type="entry name" value="Cyt-b5"/>
    <property type="match status" value="1"/>
</dbReference>
<dbReference type="AlphaFoldDB" id="A0A178DCQ4"/>
<dbReference type="SMART" id="SM00906">
    <property type="entry name" value="Fungal_trans"/>
    <property type="match status" value="1"/>
</dbReference>
<evidence type="ECO:0000313" key="10">
    <source>
        <dbReference type="EMBL" id="OAL39422.1"/>
    </source>
</evidence>
<dbReference type="SMART" id="SM01117">
    <property type="entry name" value="Cyt-b5"/>
    <property type="match status" value="1"/>
</dbReference>
<evidence type="ECO:0000256" key="4">
    <source>
        <dbReference type="ARBA" id="ARBA00023002"/>
    </source>
</evidence>
<evidence type="ECO:0008006" key="12">
    <source>
        <dbReference type="Google" id="ProtNLM"/>
    </source>
</evidence>
<dbReference type="InterPro" id="IPR008259">
    <property type="entry name" value="FMN_hydac_DH_AS"/>
</dbReference>
<sequence>MLTKAQVEEHHTKDSCWVIISGNVYDLTDFLDHHPGGSAIILRYAGQDATSAYEPLHPPGTLERYLSKENYKGPVLVDQAGVKASRRKYKEGDPIPLMLCMNLDDFEKAARISIRERAFVYFHSAAEDKVTFYRNRQDWSRISLRPRTLNDVAKVDPSRRIMGFQSSLPFFIAPAAMARLAHPDGEFCLVRAAIKYGIPYCVSTYSSVPHEELASHVQPNKPTALFFQLYVAKERSRTEVLIRNAKRFGFKGLLVTVDTAVGGKREEDELFQAQIAYEAGDDDVPRPFYASPGEEAPVLRGAHSSTLNWRDLEWIRREWGDAGPIYLKGIQCAEDAEAALRANVHGIYLSNHGGRQLDSGSSALRTLLEIRTFCPHVLERLEIYLDGGVRRGSDVIKALCLGATGVGLGRPFMYALGAYGTDGVMKAVQKCIVSYDDNRKINASKKHVRQLEERLESLESQIRSFQQPEERSIPSHENPRVSPGQGETTDPRQLHGALSTQVDRNVLGAMEIDGLDSHDLVDAVPDTMVVHPCDPSQTPETHKIPSINGVPESSSARDREDPSMCDLGLNYWHHDVFERPSTLIGQFPLPPGPGDEQLSTTINTLDGRFPGHWLHTAPMEPYTNQGSPVNDTGEFRAKYLEKWWKFQDMSIYLVDPKLFMAGYERGVRSQHFSQFALDALIACALRLDKDESVRKLGRSYAERAKKQLIKELESPIMSTIHGFCLLSDYECTNGSENLGWIYVGIACRLIVDLGLHQDCTELVDSGIITKDDAIARQRMTYGTFVYEQVWSVFLGRPSSLKASNILMAWMSCGYSEYQEHLLNAWVDLSSLVRKMVNACNRIKMDHEKALRKCKQLDEAITRWETSLPPDLRWTEKDPTCWPPSLCVLYMQFCNIQILLHRTVSSCQHLYASSSVVAGRNSGEWPHSREQSQRIMHENAVNIAQTLEIRRLAFEDWGFATLMLDIIFTTASTLITSMASDDNNASGLRDHKWLICILEVCECLQVHYPVVKRMITVLNSLLESTGLDKFIWRGPAAKNGGAGGGSGQNETATPRAKDKRTLSHSSGRAAPFNPTRWCEPVISSSPDRTLVAGSDVSVAPAPASQQPSSMADVQHGPGMSNNTACNPWFQTDHGGEPCTFGFLEVVSPLNWGMTTTEAVLL</sequence>
<dbReference type="EMBL" id="LVCJ01000005">
    <property type="protein sequence ID" value="OAL39422.1"/>
    <property type="molecule type" value="Genomic_DNA"/>
</dbReference>
<protein>
    <recommendedName>
        <fullName evidence="12">Cytochrome b2, mitochondrial</fullName>
    </recommendedName>
</protein>
<comment type="caution">
    <text evidence="10">The sequence shown here is derived from an EMBL/GenBank/DDBJ whole genome shotgun (WGS) entry which is preliminary data.</text>
</comment>
<evidence type="ECO:0000256" key="3">
    <source>
        <dbReference type="ARBA" id="ARBA00022723"/>
    </source>
</evidence>
<name>A0A178DCQ4_9EURO</name>
<feature type="domain" description="FMN hydroxy acid dehydrogenase" evidence="9">
    <location>
        <begin position="95"/>
        <end position="460"/>
    </location>
</feature>
<dbReference type="Gene3D" id="3.10.120.10">
    <property type="entry name" value="Cytochrome b5-like heme/steroid binding domain"/>
    <property type="match status" value="1"/>
</dbReference>
<comment type="cofactor">
    <cofactor evidence="1">
        <name>FMN</name>
        <dbReference type="ChEBI" id="CHEBI:58210"/>
    </cofactor>
</comment>
<dbReference type="GO" id="GO:0008270">
    <property type="term" value="F:zinc ion binding"/>
    <property type="evidence" value="ECO:0007669"/>
    <property type="project" value="InterPro"/>
</dbReference>
<keyword evidence="3" id="KW-0479">Metal-binding</keyword>
<keyword evidence="2" id="KW-0349">Heme</keyword>
<dbReference type="InterPro" id="IPR007219">
    <property type="entry name" value="XnlR_reg_dom"/>
</dbReference>
<dbReference type="SUPFAM" id="SSF55856">
    <property type="entry name" value="Cytochrome b5-like heme/steroid binding domain"/>
    <property type="match status" value="1"/>
</dbReference>
<keyword evidence="11" id="KW-1185">Reference proteome</keyword>
<dbReference type="Pfam" id="PF04082">
    <property type="entry name" value="Fungal_trans"/>
    <property type="match status" value="1"/>
</dbReference>
<dbReference type="InterPro" id="IPR037396">
    <property type="entry name" value="FMN_HAD"/>
</dbReference>
<reference evidence="10 11" key="1">
    <citation type="submission" date="2016-03" db="EMBL/GenBank/DDBJ databases">
        <title>The draft genome sequence of Fonsecaea nubica causative agent of cutaneous subcutaneous infection in human host.</title>
        <authorList>
            <person name="Costa F."/>
            <person name="Sybren D.H."/>
            <person name="Raittz R.T."/>
            <person name="Weiss V.A."/>
            <person name="Leao A.C."/>
            <person name="Gomes R."/>
            <person name="De Souza E.M."/>
            <person name="Pedrosa F.O."/>
            <person name="Steffens M.B."/>
            <person name="Bombassaro A."/>
            <person name="Tadra-Sfeir M.Z."/>
            <person name="Moreno L.F."/>
            <person name="Najafzadeh M.J."/>
            <person name="Felipe M.S."/>
            <person name="Teixeira M."/>
            <person name="Sun J."/>
            <person name="Xi L."/>
            <person name="Castro M.A."/>
            <person name="Vicente V.A."/>
        </authorList>
    </citation>
    <scope>NUCLEOTIDE SEQUENCE [LARGE SCALE GENOMIC DNA]</scope>
    <source>
        <strain evidence="10 11">CBS 269.64</strain>
    </source>
</reference>
<evidence type="ECO:0000256" key="7">
    <source>
        <dbReference type="SAM" id="MobiDB-lite"/>
    </source>
</evidence>
<dbReference type="InterPro" id="IPR013785">
    <property type="entry name" value="Aldolase_TIM"/>
</dbReference>
<dbReference type="PROSITE" id="PS50255">
    <property type="entry name" value="CYTOCHROME_B5_2"/>
    <property type="match status" value="1"/>
</dbReference>
<proteinExistence type="predicted"/>
<evidence type="ECO:0000256" key="5">
    <source>
        <dbReference type="ARBA" id="ARBA00023004"/>
    </source>
</evidence>
<dbReference type="GO" id="GO:0020037">
    <property type="term" value="F:heme binding"/>
    <property type="evidence" value="ECO:0007669"/>
    <property type="project" value="InterPro"/>
</dbReference>
<keyword evidence="6" id="KW-0539">Nucleus</keyword>
<evidence type="ECO:0000259" key="8">
    <source>
        <dbReference type="PROSITE" id="PS50255"/>
    </source>
</evidence>
<keyword evidence="5" id="KW-0408">Iron</keyword>
<dbReference type="RefSeq" id="XP_022504434.1">
    <property type="nucleotide sequence ID" value="XM_022639598.1"/>
</dbReference>
<dbReference type="Pfam" id="PF01070">
    <property type="entry name" value="FMN_dh"/>
    <property type="match status" value="1"/>
</dbReference>
<dbReference type="InterPro" id="IPR036400">
    <property type="entry name" value="Cyt_B5-like_heme/steroid_sf"/>
</dbReference>
<feature type="region of interest" description="Disordered" evidence="7">
    <location>
        <begin position="461"/>
        <end position="496"/>
    </location>
</feature>
<evidence type="ECO:0000313" key="11">
    <source>
        <dbReference type="Proteomes" id="UP000185904"/>
    </source>
</evidence>
<dbReference type="InterPro" id="IPR018506">
    <property type="entry name" value="Cyt_B5_heme-BS"/>
</dbReference>
<dbReference type="Proteomes" id="UP000185904">
    <property type="component" value="Unassembled WGS sequence"/>
</dbReference>
<accession>A0A178DCQ4</accession>
<keyword evidence="4" id="KW-0560">Oxidoreductase</keyword>
<dbReference type="OrthoDB" id="2154091at2759"/>
<organism evidence="10 11">
    <name type="scientific">Fonsecaea nubica</name>
    <dbReference type="NCBI Taxonomy" id="856822"/>
    <lineage>
        <taxon>Eukaryota</taxon>
        <taxon>Fungi</taxon>
        <taxon>Dikarya</taxon>
        <taxon>Ascomycota</taxon>
        <taxon>Pezizomycotina</taxon>
        <taxon>Eurotiomycetes</taxon>
        <taxon>Chaetothyriomycetidae</taxon>
        <taxon>Chaetothyriales</taxon>
        <taxon>Herpotrichiellaceae</taxon>
        <taxon>Fonsecaea</taxon>
    </lineage>
</organism>
<dbReference type="PANTHER" id="PTHR10578:SF104">
    <property type="entry name" value="CYTOCHROME B2, MITOCHONDRIAL-RELATED"/>
    <property type="match status" value="1"/>
</dbReference>
<evidence type="ECO:0000256" key="2">
    <source>
        <dbReference type="ARBA" id="ARBA00022617"/>
    </source>
</evidence>
<evidence type="ECO:0000256" key="6">
    <source>
        <dbReference type="ARBA" id="ARBA00023242"/>
    </source>
</evidence>
<evidence type="ECO:0000256" key="1">
    <source>
        <dbReference type="ARBA" id="ARBA00001917"/>
    </source>
</evidence>
<feature type="compositionally biased region" description="Basic and acidic residues" evidence="7">
    <location>
        <begin position="468"/>
        <end position="479"/>
    </location>
</feature>
<feature type="region of interest" description="Disordered" evidence="7">
    <location>
        <begin position="1037"/>
        <end position="1068"/>
    </location>
</feature>
<dbReference type="SUPFAM" id="SSF51395">
    <property type="entry name" value="FMN-linked oxidoreductases"/>
    <property type="match status" value="1"/>
</dbReference>
<dbReference type="InterPro" id="IPR000262">
    <property type="entry name" value="FMN-dep_DH"/>
</dbReference>
<feature type="region of interest" description="Disordered" evidence="7">
    <location>
        <begin position="534"/>
        <end position="561"/>
    </location>
</feature>
<dbReference type="PROSITE" id="PS00191">
    <property type="entry name" value="CYTOCHROME_B5_1"/>
    <property type="match status" value="1"/>
</dbReference>
<dbReference type="Gene3D" id="3.20.20.70">
    <property type="entry name" value="Aldolase class I"/>
    <property type="match status" value="1"/>
</dbReference>
<dbReference type="GO" id="GO:0006351">
    <property type="term" value="P:DNA-templated transcription"/>
    <property type="evidence" value="ECO:0007669"/>
    <property type="project" value="InterPro"/>
</dbReference>
<gene>
    <name evidence="10" type="ORF">AYO20_01292</name>
</gene>
<dbReference type="InterPro" id="IPR001199">
    <property type="entry name" value="Cyt_B5-like_heme/steroid-bd"/>
</dbReference>
<dbReference type="GO" id="GO:0016491">
    <property type="term" value="F:oxidoreductase activity"/>
    <property type="evidence" value="ECO:0007669"/>
    <property type="project" value="UniProtKB-KW"/>
</dbReference>
<dbReference type="CDD" id="cd12148">
    <property type="entry name" value="fungal_TF_MHR"/>
    <property type="match status" value="1"/>
</dbReference>
<dbReference type="GO" id="GO:0003677">
    <property type="term" value="F:DNA binding"/>
    <property type="evidence" value="ECO:0007669"/>
    <property type="project" value="InterPro"/>
</dbReference>
<dbReference type="PROSITE" id="PS51349">
    <property type="entry name" value="FMN_HYDROXY_ACID_DH_2"/>
    <property type="match status" value="1"/>
</dbReference>
<dbReference type="PROSITE" id="PS00557">
    <property type="entry name" value="FMN_HYDROXY_ACID_DH_1"/>
    <property type="match status" value="1"/>
</dbReference>
<dbReference type="GeneID" id="34584716"/>
<evidence type="ECO:0000259" key="9">
    <source>
        <dbReference type="PROSITE" id="PS51349"/>
    </source>
</evidence>
<dbReference type="PANTHER" id="PTHR10578">
    <property type="entry name" value="S -2-HYDROXY-ACID OXIDASE-RELATED"/>
    <property type="match status" value="1"/>
</dbReference>
<feature type="domain" description="Cytochrome b5 heme-binding" evidence="8">
    <location>
        <begin position="1"/>
        <end position="76"/>
    </location>
</feature>